<name>A0A511F6Z6_9CELL</name>
<organism evidence="3 4">
    <name type="scientific">Cellulomonas hominis</name>
    <dbReference type="NCBI Taxonomy" id="156981"/>
    <lineage>
        <taxon>Bacteria</taxon>
        <taxon>Bacillati</taxon>
        <taxon>Actinomycetota</taxon>
        <taxon>Actinomycetes</taxon>
        <taxon>Micrococcales</taxon>
        <taxon>Cellulomonadaceae</taxon>
        <taxon>Cellulomonas</taxon>
    </lineage>
</organism>
<accession>A0A511F6Z6</accession>
<dbReference type="GO" id="GO:0003677">
    <property type="term" value="F:DNA binding"/>
    <property type="evidence" value="ECO:0007669"/>
    <property type="project" value="InterPro"/>
</dbReference>
<dbReference type="Proteomes" id="UP000321723">
    <property type="component" value="Unassembled WGS sequence"/>
</dbReference>
<dbReference type="AlphaFoldDB" id="A0A511F6Z6"/>
<evidence type="ECO:0000313" key="4">
    <source>
        <dbReference type="Proteomes" id="UP000321723"/>
    </source>
</evidence>
<dbReference type="InterPro" id="IPR003477">
    <property type="entry name" value="PemK-like"/>
</dbReference>
<evidence type="ECO:0000256" key="2">
    <source>
        <dbReference type="ARBA" id="ARBA00022649"/>
    </source>
</evidence>
<proteinExistence type="inferred from homology"/>
<comment type="caution">
    <text evidence="3">The sequence shown here is derived from an EMBL/GenBank/DDBJ whole genome shotgun (WGS) entry which is preliminary data.</text>
</comment>
<keyword evidence="2" id="KW-1277">Toxin-antitoxin system</keyword>
<keyword evidence="4" id="KW-1185">Reference proteome</keyword>
<dbReference type="SUPFAM" id="SSF50118">
    <property type="entry name" value="Cell growth inhibitor/plasmid maintenance toxic component"/>
    <property type="match status" value="1"/>
</dbReference>
<gene>
    <name evidence="3" type="ORF">CHO01_01770</name>
</gene>
<dbReference type="Pfam" id="PF02452">
    <property type="entry name" value="PemK_toxin"/>
    <property type="match status" value="1"/>
</dbReference>
<protein>
    <submittedName>
        <fullName evidence="3">Uncharacterized protein</fullName>
    </submittedName>
</protein>
<reference evidence="3 4" key="1">
    <citation type="submission" date="2019-07" db="EMBL/GenBank/DDBJ databases">
        <title>Whole genome shotgun sequence of Cellulomonas hominis NBRC 16055.</title>
        <authorList>
            <person name="Hosoyama A."/>
            <person name="Uohara A."/>
            <person name="Ohji S."/>
            <person name="Ichikawa N."/>
        </authorList>
    </citation>
    <scope>NUCLEOTIDE SEQUENCE [LARGE SCALE GENOMIC DNA]</scope>
    <source>
        <strain evidence="3 4">NBRC 16055</strain>
    </source>
</reference>
<evidence type="ECO:0000256" key="1">
    <source>
        <dbReference type="ARBA" id="ARBA00007521"/>
    </source>
</evidence>
<sequence>MTMILVTTRSRPTALAHSRPVIDSAAPGVLRDLLADRPWLVVLVVGAVVLLLRLLRGAGAPVARPGEVWFAMVPYRDGTGAKDRPVVVLSRHGRWVTVARLTSQDQTARTTDYARVPRPLPGLTGRSWVDLRPVRIRRSALRRRTGEAGTEWLTWYETAGRR</sequence>
<dbReference type="Gene3D" id="2.30.30.110">
    <property type="match status" value="1"/>
</dbReference>
<evidence type="ECO:0000313" key="3">
    <source>
        <dbReference type="EMBL" id="GEL45061.1"/>
    </source>
</evidence>
<comment type="similarity">
    <text evidence="1">Belongs to the PemK/MazF family.</text>
</comment>
<dbReference type="InterPro" id="IPR011067">
    <property type="entry name" value="Plasmid_toxin/cell-grow_inhib"/>
</dbReference>
<dbReference type="EMBL" id="BJVQ01000002">
    <property type="protein sequence ID" value="GEL45061.1"/>
    <property type="molecule type" value="Genomic_DNA"/>
</dbReference>